<comment type="caution">
    <text evidence="2">The sequence shown here is derived from an EMBL/GenBank/DDBJ whole genome shotgun (WGS) entry which is preliminary data.</text>
</comment>
<gene>
    <name evidence="2" type="ORF">ASR47_1001279</name>
</gene>
<reference evidence="2 3" key="1">
    <citation type="submission" date="2016-04" db="EMBL/GenBank/DDBJ databases">
        <title>Draft genome sequence of Janthinobacterium psychrotolerans sp. nov., isolated from freshwater sediments in Denmark.</title>
        <authorList>
            <person name="Gong X."/>
            <person name="Skrivergaard S."/>
            <person name="Korsgaard B.S."/>
            <person name="Schreiber L."/>
            <person name="Marshall I.P."/>
            <person name="Finster K."/>
            <person name="Schramm A."/>
        </authorList>
    </citation>
    <scope>NUCLEOTIDE SEQUENCE [LARGE SCALE GENOMIC DNA]</scope>
    <source>
        <strain evidence="2 3">S3-2</strain>
    </source>
</reference>
<proteinExistence type="predicted"/>
<name>A0A1A7BWA7_9BURK</name>
<dbReference type="Proteomes" id="UP000092713">
    <property type="component" value="Unassembled WGS sequence"/>
</dbReference>
<keyword evidence="1" id="KW-1133">Transmembrane helix</keyword>
<keyword evidence="3" id="KW-1185">Reference proteome</keyword>
<organism evidence="2 3">
    <name type="scientific">Janthinobacterium psychrotolerans</name>
    <dbReference type="NCBI Taxonomy" id="1747903"/>
    <lineage>
        <taxon>Bacteria</taxon>
        <taxon>Pseudomonadati</taxon>
        <taxon>Pseudomonadota</taxon>
        <taxon>Betaproteobacteria</taxon>
        <taxon>Burkholderiales</taxon>
        <taxon>Oxalobacteraceae</taxon>
        <taxon>Janthinobacterium</taxon>
    </lineage>
</organism>
<evidence type="ECO:0000256" key="1">
    <source>
        <dbReference type="SAM" id="Phobius"/>
    </source>
</evidence>
<dbReference type="EMBL" id="LOCQ01000062">
    <property type="protein sequence ID" value="OBV36805.1"/>
    <property type="molecule type" value="Genomic_DNA"/>
</dbReference>
<accession>A0A1A7BWA7</accession>
<keyword evidence="1" id="KW-0812">Transmembrane</keyword>
<evidence type="ECO:0000313" key="3">
    <source>
        <dbReference type="Proteomes" id="UP000092713"/>
    </source>
</evidence>
<feature type="transmembrane region" description="Helical" evidence="1">
    <location>
        <begin position="38"/>
        <end position="63"/>
    </location>
</feature>
<protein>
    <submittedName>
        <fullName evidence="2">Uncharacterized protein</fullName>
    </submittedName>
</protein>
<evidence type="ECO:0000313" key="2">
    <source>
        <dbReference type="EMBL" id="OBV36805.1"/>
    </source>
</evidence>
<sequence length="245" mass="27008">MLTKTIDGDQPDPLGHGSMEVRQFFLMRRFFGQLQSQTISFGTLIALPGFFRPLFSLALRYLFGKQCSPAFLLLAYNALGTLAVGIGFGKQLITTRLLGSNSIFLAPLAGNTLIGQTVPFTVQAVLPLCRCTLLIALCLSLTCTSLTRLAKYRLLLRIHLSIEFIEIMYSCTEGAADNRSIVGLRSSTVGLHLREPFGFTPLTLSCDETSCTRRLLFRLLPRQLYLGPGADQPTIDTRPVSLIFP</sequence>
<keyword evidence="1" id="KW-0472">Membrane</keyword>
<feature type="transmembrane region" description="Helical" evidence="1">
    <location>
        <begin position="69"/>
        <end position="89"/>
    </location>
</feature>
<dbReference type="AlphaFoldDB" id="A0A1A7BWA7"/>